<accession>U2JER9</accession>
<dbReference type="STRING" id="1346330.M472_20615"/>
<dbReference type="InterPro" id="IPR037066">
    <property type="entry name" value="Plug_dom_sf"/>
</dbReference>
<comment type="subcellular location">
    <subcellularLocation>
        <location evidence="1">Cell outer membrane</location>
        <topology evidence="1">Multi-pass membrane protein</topology>
    </subcellularLocation>
</comment>
<dbReference type="GO" id="GO:0009279">
    <property type="term" value="C:cell outer membrane"/>
    <property type="evidence" value="ECO:0007669"/>
    <property type="project" value="UniProtKB-SubCell"/>
</dbReference>
<gene>
    <name evidence="3" type="ORF">M472_20615</name>
</gene>
<feature type="domain" description="TonB-dependent receptor plug" evidence="2">
    <location>
        <begin position="133"/>
        <end position="241"/>
    </location>
</feature>
<comment type="caution">
    <text evidence="3">The sequence shown here is derived from an EMBL/GenBank/DDBJ whole genome shotgun (WGS) entry which is preliminary data.</text>
</comment>
<dbReference type="Gene3D" id="2.170.130.10">
    <property type="entry name" value="TonB-dependent receptor, plug domain"/>
    <property type="match status" value="1"/>
</dbReference>
<dbReference type="InterPro" id="IPR008969">
    <property type="entry name" value="CarboxyPept-like_regulatory"/>
</dbReference>
<dbReference type="InterPro" id="IPR012910">
    <property type="entry name" value="Plug_dom"/>
</dbReference>
<comment type="similarity">
    <text evidence="1">Belongs to the TonB-dependent receptor family.</text>
</comment>
<dbReference type="EMBL" id="ATDL01000003">
    <property type="protein sequence ID" value="ERJ61158.1"/>
    <property type="molecule type" value="Genomic_DNA"/>
</dbReference>
<name>U2JER9_9SPHI</name>
<dbReference type="NCBIfam" id="TIGR04057">
    <property type="entry name" value="SusC_RagA_signa"/>
    <property type="match status" value="1"/>
</dbReference>
<keyword evidence="1" id="KW-1134">Transmembrane beta strand</keyword>
<dbReference type="PROSITE" id="PS52016">
    <property type="entry name" value="TONB_DEPENDENT_REC_3"/>
    <property type="match status" value="1"/>
</dbReference>
<dbReference type="eggNOG" id="COG1629">
    <property type="taxonomic scope" value="Bacteria"/>
</dbReference>
<proteinExistence type="inferred from homology"/>
<keyword evidence="1" id="KW-0813">Transport</keyword>
<dbReference type="PATRIC" id="fig|1346330.5.peg.405"/>
<protein>
    <recommendedName>
        <fullName evidence="2">TonB-dependent receptor plug domain-containing protein</fullName>
    </recommendedName>
</protein>
<reference evidence="3 4" key="1">
    <citation type="journal article" date="2013" name="Genome Announc.">
        <title>The Draft Genome Sequence of Sphingomonas paucimobilis Strain HER1398 (Proteobacteria), Host to the Giant PAU Phage, Indicates That It Is a Member of the Genus Sphingobacterium (Bacteroidetes).</title>
        <authorList>
            <person name="White R.A.III."/>
            <person name="Suttle C.A."/>
        </authorList>
    </citation>
    <scope>NUCLEOTIDE SEQUENCE [LARGE SCALE GENOMIC DNA]</scope>
    <source>
        <strain evidence="3 4">HER1398</strain>
    </source>
</reference>
<evidence type="ECO:0000256" key="1">
    <source>
        <dbReference type="PROSITE-ProRule" id="PRU01360"/>
    </source>
</evidence>
<dbReference type="SUPFAM" id="SSF49464">
    <property type="entry name" value="Carboxypeptidase regulatory domain-like"/>
    <property type="match status" value="1"/>
</dbReference>
<dbReference type="InterPro" id="IPR023997">
    <property type="entry name" value="TonB-dep_OMP_SusC/RagA_CS"/>
</dbReference>
<dbReference type="AlphaFoldDB" id="U2JER9"/>
<evidence type="ECO:0000313" key="4">
    <source>
        <dbReference type="Proteomes" id="UP000016584"/>
    </source>
</evidence>
<organism evidence="3 4">
    <name type="scientific">Sphingobacterium paucimobilis HER1398</name>
    <dbReference type="NCBI Taxonomy" id="1346330"/>
    <lineage>
        <taxon>Bacteria</taxon>
        <taxon>Pseudomonadati</taxon>
        <taxon>Bacteroidota</taxon>
        <taxon>Sphingobacteriia</taxon>
        <taxon>Sphingobacteriales</taxon>
        <taxon>Sphingobacteriaceae</taxon>
        <taxon>Sphingobacterium</taxon>
    </lineage>
</organism>
<keyword evidence="1" id="KW-0472">Membrane</keyword>
<keyword evidence="1" id="KW-0998">Cell outer membrane</keyword>
<sequence>MVHTFNGMAMHTFIEKSRVLILLICAILWSSMAVAQQKDILVSGTVTDAQAKGIEGVTVKATAQRISVRTNSNGEFKLMLNKTDELVFSKMGYNSKTYELDSASTDIRIILDTTANQIEEVLISTGYQQLKANEVNGAITVIDEKMLQKQTGSNILSRLEGITNGLAFQKGRENTNPQNNTGITVRGYSTINGPLDPLIVIDNFVYDGDIDNINPNDVESVTILKDASATSIYGARGGNGVLVITTKKGAKGERINLGIENATTLSETPMDRREQYMSNDDYIAVEEKLYEAGYFNSNLNSISGPVLTPIVYWLDKQKKGIITSDEYQERRQFYAASDLRKQYRETFNRTALQQQTGIRLSGSSRLNNWGISLNNSHVKDNIGQPSSRVNLRLNNDLNLLRNLKLATSFSYSLRNQKRDNIPSLISLMQMGTRQEVPYMSLYDANGEEEAFYQYWNKNLIDTVGKGRLLDWKYYPIADSRETETRSRYAELLGNIGLSYQLVDGLNFAVYYQISKQDNVADRQYNSASYYVRDMVNKFSQINEKTGEVTYIVPEGDVLRKSISDYISHNLRSQIDYSKTWGIHDIKLFFGLEGRMTRTDGAAWTYYGYNGDPLGYVPVSFTTRYRTFPRGAQSSIAGASSLNPTLQNRFLSGYGNFNYTLLKRYSISASMRKDGSNIYGVSTNDKWKPLWSVGVGYEVTRESFMNSLPFQYLRVRSSLGYSGNVDLSRSALPVAAYFNNPVEVGGLPAAAIETLNNPSLRWEQVRQINSGLTFQLKNLPISGSIDYYSKYGKDLYGITEYDYTTWGMRGTITKNVAEMKGEGLDAELIFNKQWGFMALRSSFIYNYSSSITHRYYDEGLASKVSNLMDRSSVQITPVEGYPFYSIAAYTWKGLDDNGNPMGFLNGDVSIDYQALKNSAYKEGEENGVIRFIGSAIPTHFGSWGADLSYKRFTVGFNLMYKMGYYFRKPSINYSALVNNGAGHADYAKRWQKAGDVTSVPSFEYPLVTKDRDSFYLGSEVLVQRADHVRFQFINLSYQLDLNSKRPLTIDLFANVANLGILWRSNSDGLDPEHLYTNPAGRTWSFGFRSNF</sequence>
<keyword evidence="4" id="KW-1185">Reference proteome</keyword>
<keyword evidence="1" id="KW-0812">Transmembrane</keyword>
<dbReference type="InterPro" id="IPR023996">
    <property type="entry name" value="TonB-dep_OMP_SusC/RagA"/>
</dbReference>
<dbReference type="SUPFAM" id="SSF56935">
    <property type="entry name" value="Porins"/>
    <property type="match status" value="1"/>
</dbReference>
<dbReference type="InterPro" id="IPR039426">
    <property type="entry name" value="TonB-dep_rcpt-like"/>
</dbReference>
<dbReference type="Pfam" id="PF07715">
    <property type="entry name" value="Plug"/>
    <property type="match status" value="1"/>
</dbReference>
<evidence type="ECO:0000259" key="2">
    <source>
        <dbReference type="Pfam" id="PF07715"/>
    </source>
</evidence>
<dbReference type="Pfam" id="PF13715">
    <property type="entry name" value="CarbopepD_reg_2"/>
    <property type="match status" value="1"/>
</dbReference>
<dbReference type="Gene3D" id="2.60.40.1120">
    <property type="entry name" value="Carboxypeptidase-like, regulatory domain"/>
    <property type="match status" value="1"/>
</dbReference>
<evidence type="ECO:0000313" key="3">
    <source>
        <dbReference type="EMBL" id="ERJ61158.1"/>
    </source>
</evidence>
<dbReference type="NCBIfam" id="TIGR04056">
    <property type="entry name" value="OMP_RagA_SusC"/>
    <property type="match status" value="1"/>
</dbReference>
<dbReference type="Proteomes" id="UP000016584">
    <property type="component" value="Unassembled WGS sequence"/>
</dbReference>